<organism evidence="1 2">
    <name type="scientific">Colletotrichum chrysophilum</name>
    <dbReference type="NCBI Taxonomy" id="1836956"/>
    <lineage>
        <taxon>Eukaryota</taxon>
        <taxon>Fungi</taxon>
        <taxon>Dikarya</taxon>
        <taxon>Ascomycota</taxon>
        <taxon>Pezizomycotina</taxon>
        <taxon>Sordariomycetes</taxon>
        <taxon>Hypocreomycetidae</taxon>
        <taxon>Glomerellales</taxon>
        <taxon>Glomerellaceae</taxon>
        <taxon>Colletotrichum</taxon>
        <taxon>Colletotrichum gloeosporioides species complex</taxon>
    </lineage>
</organism>
<evidence type="ECO:0000313" key="2">
    <source>
        <dbReference type="Proteomes" id="UP001243330"/>
    </source>
</evidence>
<protein>
    <submittedName>
        <fullName evidence="1">Uncharacterized protein</fullName>
    </submittedName>
</protein>
<proteinExistence type="predicted"/>
<dbReference type="Proteomes" id="UP001243330">
    <property type="component" value="Unassembled WGS sequence"/>
</dbReference>
<accession>A0AAD9ALZ0</accession>
<gene>
    <name evidence="1" type="ORF">CCHR01_09327</name>
</gene>
<comment type="caution">
    <text evidence="1">The sequence shown here is derived from an EMBL/GenBank/DDBJ whole genome shotgun (WGS) entry which is preliminary data.</text>
</comment>
<reference evidence="1" key="1">
    <citation type="submission" date="2023-01" db="EMBL/GenBank/DDBJ databases">
        <title>Colletotrichum chrysophilum M932 genome sequence.</title>
        <authorList>
            <person name="Baroncelli R."/>
        </authorList>
    </citation>
    <scope>NUCLEOTIDE SEQUENCE</scope>
    <source>
        <strain evidence="1">M932</strain>
    </source>
</reference>
<name>A0AAD9ALZ0_9PEZI</name>
<evidence type="ECO:0000313" key="1">
    <source>
        <dbReference type="EMBL" id="KAK1848014.1"/>
    </source>
</evidence>
<dbReference type="AlphaFoldDB" id="A0AAD9ALZ0"/>
<keyword evidence="2" id="KW-1185">Reference proteome</keyword>
<dbReference type="EMBL" id="JAQOWY010000183">
    <property type="protein sequence ID" value="KAK1848014.1"/>
    <property type="molecule type" value="Genomic_DNA"/>
</dbReference>
<sequence>MPAGHRYVPAYLPQHRAGFWQASKQQQQLSPCRVKSSTASNAFDGPRNYTYSTHAVQQVQVDDTLTVSLAIPLAARLESCQHDPLFGPPPLPTSCKANTKSHHRHQRHRHHSSPMSITMALPTEITMAPYRHSLPRYLRAGATRALSTEEVWRWRRSWSWSHLQVEVHAVQEYPYLGTRRQLPGPQVPETCQRQTSDLHTFHCIFSAVCSAIWWSLGINPDHQLLQSASSSSSSSTVNVVFALDSRCLVPGPRKLQ</sequence>